<evidence type="ECO:0000313" key="5">
    <source>
        <dbReference type="EMBL" id="MDK3074628.1"/>
    </source>
</evidence>
<evidence type="ECO:0000256" key="2">
    <source>
        <dbReference type="ARBA" id="ARBA00023002"/>
    </source>
</evidence>
<keyword evidence="6" id="KW-1185">Reference proteome</keyword>
<gene>
    <name evidence="5" type="ORF">QO034_16160</name>
</gene>
<feature type="domain" description="Fe-containing alcohol dehydrogenase-like C-terminal" evidence="4">
    <location>
        <begin position="160"/>
        <end position="344"/>
    </location>
</feature>
<dbReference type="SUPFAM" id="SSF56796">
    <property type="entry name" value="Dehydroquinate synthase-like"/>
    <property type="match status" value="1"/>
</dbReference>
<organism evidence="5 6">
    <name type="scientific">Sedimentitalea xiamensis</name>
    <dbReference type="NCBI Taxonomy" id="3050037"/>
    <lineage>
        <taxon>Bacteria</taxon>
        <taxon>Pseudomonadati</taxon>
        <taxon>Pseudomonadota</taxon>
        <taxon>Alphaproteobacteria</taxon>
        <taxon>Rhodobacterales</taxon>
        <taxon>Paracoccaceae</taxon>
        <taxon>Sedimentitalea</taxon>
    </lineage>
</organism>
<dbReference type="PANTHER" id="PTHR11496">
    <property type="entry name" value="ALCOHOL DEHYDROGENASE"/>
    <property type="match status" value="1"/>
</dbReference>
<evidence type="ECO:0000259" key="3">
    <source>
        <dbReference type="Pfam" id="PF00465"/>
    </source>
</evidence>
<dbReference type="InterPro" id="IPR001670">
    <property type="entry name" value="ADH_Fe/GldA"/>
</dbReference>
<dbReference type="EMBL" id="JASNJE010000022">
    <property type="protein sequence ID" value="MDK3074628.1"/>
    <property type="molecule type" value="Genomic_DNA"/>
</dbReference>
<sequence>MSLICYLTRVHFADRVLEDALAEELSRHGIARALIVTDEEEADSDGLDRVVCTLPPDVDHTIFIAGRGGGAGADRLRVAELLADAGCDGILGFGGMAALDLARLVSGALLPLVTIPTRTETIGIGPLGRDAFGQVGQHARLPSAILCDATLTTGAGPLATAAGGMDALIHCLECFLSTAFNPPADGIALDGLRRVAAHLEAAVQDGADLSARRELLAAALNAGLASEKGFGGIEAASHGLEAVSRSRHGVLHGALLSEILNFNSPAVSDRFHLIRMALELPARADPAERLSVLAERIGLPLRLSEIGIGPDVLPCAARRAAESPANRTNPRHATALDYERMMRAIL</sequence>
<evidence type="ECO:0000259" key="4">
    <source>
        <dbReference type="Pfam" id="PF25137"/>
    </source>
</evidence>
<dbReference type="GO" id="GO:0004022">
    <property type="term" value="F:alcohol dehydrogenase (NAD+) activity"/>
    <property type="evidence" value="ECO:0007669"/>
    <property type="project" value="UniProtKB-EC"/>
</dbReference>
<comment type="caution">
    <text evidence="5">The sequence shown here is derived from an EMBL/GenBank/DDBJ whole genome shotgun (WGS) entry which is preliminary data.</text>
</comment>
<dbReference type="EC" id="1.1.1.1" evidence="5"/>
<evidence type="ECO:0000313" key="6">
    <source>
        <dbReference type="Proteomes" id="UP001227126"/>
    </source>
</evidence>
<feature type="domain" description="Alcohol dehydrogenase iron-type/glycerol dehydrogenase GldA" evidence="3">
    <location>
        <begin position="19"/>
        <end position="109"/>
    </location>
</feature>
<reference evidence="5 6" key="1">
    <citation type="submission" date="2023-05" db="EMBL/GenBank/DDBJ databases">
        <title>Sedimentitalea sp. nov. JM2-8.</title>
        <authorList>
            <person name="Huang J."/>
        </authorList>
    </citation>
    <scope>NUCLEOTIDE SEQUENCE [LARGE SCALE GENOMIC DNA]</scope>
    <source>
        <strain evidence="5 6">JM2-8</strain>
    </source>
</reference>
<dbReference type="InterPro" id="IPR056798">
    <property type="entry name" value="ADH_Fe_C"/>
</dbReference>
<dbReference type="Proteomes" id="UP001227126">
    <property type="component" value="Unassembled WGS sequence"/>
</dbReference>
<name>A0ABT7FI66_9RHOB</name>
<dbReference type="RefSeq" id="WP_284486559.1">
    <property type="nucleotide sequence ID" value="NZ_JASNJE010000022.1"/>
</dbReference>
<evidence type="ECO:0000256" key="1">
    <source>
        <dbReference type="ARBA" id="ARBA00007358"/>
    </source>
</evidence>
<dbReference type="InterPro" id="IPR039697">
    <property type="entry name" value="Alcohol_dehydrogenase_Fe"/>
</dbReference>
<dbReference type="PANTHER" id="PTHR11496:SF102">
    <property type="entry name" value="ALCOHOL DEHYDROGENASE 4"/>
    <property type="match status" value="1"/>
</dbReference>
<proteinExistence type="inferred from homology"/>
<dbReference type="Gene3D" id="1.20.1090.10">
    <property type="entry name" value="Dehydroquinate synthase-like - alpha domain"/>
    <property type="match status" value="1"/>
</dbReference>
<dbReference type="Pfam" id="PF25137">
    <property type="entry name" value="ADH_Fe_C"/>
    <property type="match status" value="1"/>
</dbReference>
<accession>A0ABT7FI66</accession>
<comment type="similarity">
    <text evidence="1">Belongs to the iron-containing alcohol dehydrogenase family.</text>
</comment>
<dbReference type="Gene3D" id="3.40.50.1970">
    <property type="match status" value="1"/>
</dbReference>
<protein>
    <submittedName>
        <fullName evidence="5">Iron-containing alcohol dehydrogenase</fullName>
        <ecNumber evidence="5">1.1.1.1</ecNumber>
    </submittedName>
</protein>
<dbReference type="Pfam" id="PF00465">
    <property type="entry name" value="Fe-ADH"/>
    <property type="match status" value="1"/>
</dbReference>
<keyword evidence="2 5" id="KW-0560">Oxidoreductase</keyword>